<keyword evidence="4" id="KW-1185">Reference proteome</keyword>
<organism evidence="3 4">
    <name type="scientific">Streptomyces gamaensis</name>
    <dbReference type="NCBI Taxonomy" id="1763542"/>
    <lineage>
        <taxon>Bacteria</taxon>
        <taxon>Bacillati</taxon>
        <taxon>Actinomycetota</taxon>
        <taxon>Actinomycetes</taxon>
        <taxon>Kitasatosporales</taxon>
        <taxon>Streptomycetaceae</taxon>
        <taxon>Streptomyces</taxon>
    </lineage>
</organism>
<accession>A0ABW0ZBR9</accession>
<dbReference type="RefSeq" id="WP_390321624.1">
    <property type="nucleotide sequence ID" value="NZ_JBHSPB010000040.1"/>
</dbReference>
<feature type="region of interest" description="Disordered" evidence="1">
    <location>
        <begin position="86"/>
        <end position="105"/>
    </location>
</feature>
<comment type="caution">
    <text evidence="3">The sequence shown here is derived from an EMBL/GenBank/DDBJ whole genome shotgun (WGS) entry which is preliminary data.</text>
</comment>
<sequence>MLCATLHALCSTEREYKARALCVLGARHGTRLMGLRTSPDPSGGAVHLWVTLGVDGAASVHLEELISRLSAEPGVRDLHWRLHSVPTARERGREREREREQLAAR</sequence>
<dbReference type="EMBL" id="JBHSPB010000040">
    <property type="protein sequence ID" value="MFC5724954.1"/>
    <property type="molecule type" value="Genomic_DNA"/>
</dbReference>
<evidence type="ECO:0000313" key="3">
    <source>
        <dbReference type="EMBL" id="MFC5724954.1"/>
    </source>
</evidence>
<protein>
    <recommendedName>
        <fullName evidence="2">MgtC-like C-terminal domain-containing protein</fullName>
    </recommendedName>
</protein>
<feature type="domain" description="MgtC-like C-terminal" evidence="2">
    <location>
        <begin position="6"/>
        <end position="80"/>
    </location>
</feature>
<gene>
    <name evidence="3" type="ORF">ACFP1Z_32900</name>
</gene>
<dbReference type="Pfam" id="PF21770">
    <property type="entry name" value="MgtC_SapB_C"/>
    <property type="match status" value="1"/>
</dbReference>
<dbReference type="Gene3D" id="3.30.70.260">
    <property type="match status" value="1"/>
</dbReference>
<dbReference type="Proteomes" id="UP001596083">
    <property type="component" value="Unassembled WGS sequence"/>
</dbReference>
<evidence type="ECO:0000313" key="4">
    <source>
        <dbReference type="Proteomes" id="UP001596083"/>
    </source>
</evidence>
<name>A0ABW0ZBR9_9ACTN</name>
<evidence type="ECO:0000259" key="2">
    <source>
        <dbReference type="Pfam" id="PF21770"/>
    </source>
</evidence>
<proteinExistence type="predicted"/>
<feature type="compositionally biased region" description="Basic and acidic residues" evidence="1">
    <location>
        <begin position="88"/>
        <end position="105"/>
    </location>
</feature>
<dbReference type="InterPro" id="IPR048640">
    <property type="entry name" value="MgtC-like_C"/>
</dbReference>
<evidence type="ECO:0000256" key="1">
    <source>
        <dbReference type="SAM" id="MobiDB-lite"/>
    </source>
</evidence>
<reference evidence="4" key="1">
    <citation type="journal article" date="2019" name="Int. J. Syst. Evol. Microbiol.">
        <title>The Global Catalogue of Microorganisms (GCM) 10K type strain sequencing project: providing services to taxonomists for standard genome sequencing and annotation.</title>
        <authorList>
            <consortium name="The Broad Institute Genomics Platform"/>
            <consortium name="The Broad Institute Genome Sequencing Center for Infectious Disease"/>
            <person name="Wu L."/>
            <person name="Ma J."/>
        </authorList>
    </citation>
    <scope>NUCLEOTIDE SEQUENCE [LARGE SCALE GENOMIC DNA]</scope>
    <source>
        <strain evidence="4">CGMCC 4.7304</strain>
    </source>
</reference>